<comment type="subcellular location">
    <subcellularLocation>
        <location evidence="1">Cell outer membrane</location>
    </subcellularLocation>
</comment>
<protein>
    <submittedName>
        <fullName evidence="9">RagB/SusD family nutrient uptake outer membrane protein</fullName>
    </submittedName>
</protein>
<evidence type="ECO:0000256" key="2">
    <source>
        <dbReference type="ARBA" id="ARBA00006275"/>
    </source>
</evidence>
<dbReference type="InterPro" id="IPR011990">
    <property type="entry name" value="TPR-like_helical_dom_sf"/>
</dbReference>
<reference evidence="10" key="1">
    <citation type="submission" date="2018-02" db="EMBL/GenBank/DDBJ databases">
        <authorList>
            <person name="Clavel T."/>
            <person name="Strowig T."/>
        </authorList>
    </citation>
    <scope>NUCLEOTIDE SEQUENCE [LARGE SCALE GENOMIC DNA]</scope>
    <source>
        <strain evidence="10">DSM 103720</strain>
    </source>
</reference>
<dbReference type="InterPro" id="IPR033985">
    <property type="entry name" value="SusD-like_N"/>
</dbReference>
<comment type="caution">
    <text evidence="9">The sequence shown here is derived from an EMBL/GenBank/DDBJ whole genome shotgun (WGS) entry which is preliminary data.</text>
</comment>
<dbReference type="EMBL" id="PUEC01000011">
    <property type="protein sequence ID" value="PWB02603.1"/>
    <property type="molecule type" value="Genomic_DNA"/>
</dbReference>
<evidence type="ECO:0000256" key="4">
    <source>
        <dbReference type="ARBA" id="ARBA00023136"/>
    </source>
</evidence>
<evidence type="ECO:0000259" key="7">
    <source>
        <dbReference type="Pfam" id="PF07980"/>
    </source>
</evidence>
<evidence type="ECO:0000259" key="8">
    <source>
        <dbReference type="Pfam" id="PF14322"/>
    </source>
</evidence>
<evidence type="ECO:0000256" key="5">
    <source>
        <dbReference type="ARBA" id="ARBA00023237"/>
    </source>
</evidence>
<evidence type="ECO:0000256" key="1">
    <source>
        <dbReference type="ARBA" id="ARBA00004442"/>
    </source>
</evidence>
<evidence type="ECO:0000313" key="9">
    <source>
        <dbReference type="EMBL" id="PWB02603.1"/>
    </source>
</evidence>
<dbReference type="GeneID" id="82525920"/>
<evidence type="ECO:0000256" key="3">
    <source>
        <dbReference type="ARBA" id="ARBA00022729"/>
    </source>
</evidence>
<gene>
    <name evidence="9" type="ORF">C5O23_06135</name>
</gene>
<feature type="chain" id="PRO_5015966328" evidence="6">
    <location>
        <begin position="25"/>
        <end position="518"/>
    </location>
</feature>
<feature type="signal peptide" evidence="6">
    <location>
        <begin position="1"/>
        <end position="24"/>
    </location>
</feature>
<dbReference type="Gene3D" id="1.25.40.390">
    <property type="match status" value="1"/>
</dbReference>
<keyword evidence="5" id="KW-0998">Cell outer membrane</keyword>
<feature type="domain" description="RagB/SusD" evidence="7">
    <location>
        <begin position="373"/>
        <end position="486"/>
    </location>
</feature>
<name>A0A2V1INK2_9BACT</name>
<evidence type="ECO:0000313" key="10">
    <source>
        <dbReference type="Proteomes" id="UP000244905"/>
    </source>
</evidence>
<dbReference type="Pfam" id="PF07980">
    <property type="entry name" value="SusD_RagB"/>
    <property type="match status" value="1"/>
</dbReference>
<comment type="similarity">
    <text evidence="2">Belongs to the SusD family.</text>
</comment>
<dbReference type="InterPro" id="IPR012944">
    <property type="entry name" value="SusD_RagB_dom"/>
</dbReference>
<keyword evidence="3 6" id="KW-0732">Signal</keyword>
<dbReference type="RefSeq" id="WP_107032068.1">
    <property type="nucleotide sequence ID" value="NZ_CAJSYL010000002.1"/>
</dbReference>
<dbReference type="GO" id="GO:0009279">
    <property type="term" value="C:cell outer membrane"/>
    <property type="evidence" value="ECO:0007669"/>
    <property type="project" value="UniProtKB-SubCell"/>
</dbReference>
<keyword evidence="10" id="KW-1185">Reference proteome</keyword>
<dbReference type="Pfam" id="PF14322">
    <property type="entry name" value="SusD-like_3"/>
    <property type="match status" value="1"/>
</dbReference>
<keyword evidence="4" id="KW-0472">Membrane</keyword>
<proteinExistence type="inferred from homology"/>
<organism evidence="9 10">
    <name type="scientific">Duncaniella muris</name>
    <dbReference type="NCBI Taxonomy" id="2094150"/>
    <lineage>
        <taxon>Bacteria</taxon>
        <taxon>Pseudomonadati</taxon>
        <taxon>Bacteroidota</taxon>
        <taxon>Bacteroidia</taxon>
        <taxon>Bacteroidales</taxon>
        <taxon>Muribaculaceae</taxon>
        <taxon>Duncaniella</taxon>
    </lineage>
</organism>
<dbReference type="Proteomes" id="UP000244905">
    <property type="component" value="Unassembled WGS sequence"/>
</dbReference>
<feature type="domain" description="SusD-like N-terminal" evidence="8">
    <location>
        <begin position="25"/>
        <end position="208"/>
    </location>
</feature>
<dbReference type="SUPFAM" id="SSF48452">
    <property type="entry name" value="TPR-like"/>
    <property type="match status" value="1"/>
</dbReference>
<dbReference type="AlphaFoldDB" id="A0A2V1INK2"/>
<dbReference type="PROSITE" id="PS51257">
    <property type="entry name" value="PROKAR_LIPOPROTEIN"/>
    <property type="match status" value="1"/>
</dbReference>
<evidence type="ECO:0000256" key="6">
    <source>
        <dbReference type="SAM" id="SignalP"/>
    </source>
</evidence>
<sequence length="518" mass="59012">MKTINKVKSILAASLLAVSVTSCADWLEVKMEDKVMENTLFSDYRGYMTALNGVYLSMNDVYSRNLMTGPIDVMAQYYNVTENKNHSLKLYATYAYSDVELEKTFATIWANMYTLLANLNVVIEHTAGSNPLTESQLGIIRGESLALRAFFHFDLLRLFGPIYTENPTMRTIPYQNSSSREIQPLLPANEVMEKILADLAEAETLLSQYDPVITDGVRNEVTEDNGVYAYDYSFRQLRMNYYAVKLLQARAYLWMGDKATAYRIATEEILDKVTTDKLVIFPWATKEQVEAAGKPDCLFSTEVIFSLYNTKRSEIQSLYFSSALRALSSRLTFFGNSLTGDESKVGTFYDDDNDLRVKMWKLVEPLQSEIEEAESNGEEAKSTLALTKYESFTKDAVLDGSETYRYMMPLMRLSEVYLIAAECTNDRSEAFRLINTIRHHRLCEEADENSTDLAKLLTYEMAREVIGEGQLFFFYKRRGEEQIISGTSADGTTSMIKTNYVVPIPQEELDERATETNK</sequence>
<accession>A0A2V1INK2</accession>